<dbReference type="Gene3D" id="2.30.30.40">
    <property type="entry name" value="SH3 Domains"/>
    <property type="match status" value="1"/>
</dbReference>
<reference evidence="2 3" key="2">
    <citation type="journal article" date="2011" name="Stand. Genomic Sci.">
        <title>Complete genome sequence of Paludibacter propionicigenes type strain (WB4).</title>
        <authorList>
            <person name="Gronow S."/>
            <person name="Munk C."/>
            <person name="Lapidus A."/>
            <person name="Nolan M."/>
            <person name="Lucas S."/>
            <person name="Hammon N."/>
            <person name="Deshpande S."/>
            <person name="Cheng J.F."/>
            <person name="Tapia R."/>
            <person name="Han C."/>
            <person name="Goodwin L."/>
            <person name="Pitluck S."/>
            <person name="Liolios K."/>
            <person name="Ivanova N."/>
            <person name="Mavromatis K."/>
            <person name="Mikhailova N."/>
            <person name="Pati A."/>
            <person name="Chen A."/>
            <person name="Palaniappan K."/>
            <person name="Land M."/>
            <person name="Hauser L."/>
            <person name="Chang Y.J."/>
            <person name="Jeffries C.D."/>
            <person name="Brambilla E."/>
            <person name="Rohde M."/>
            <person name="Goker M."/>
            <person name="Detter J.C."/>
            <person name="Woyke T."/>
            <person name="Bristow J."/>
            <person name="Eisen J.A."/>
            <person name="Markowitz V."/>
            <person name="Hugenholtz P."/>
            <person name="Kyrpides N.C."/>
            <person name="Klenk H.P."/>
        </authorList>
    </citation>
    <scope>NUCLEOTIDE SEQUENCE [LARGE SCALE GENOMIC DNA]</scope>
    <source>
        <strain evidence="3">DSM 17365 / JCM 13257 / WB4</strain>
    </source>
</reference>
<dbReference type="RefSeq" id="WP_013444241.1">
    <property type="nucleotide sequence ID" value="NC_014734.1"/>
</dbReference>
<dbReference type="KEGG" id="ppn:Palpr_0716"/>
<evidence type="ECO:0000313" key="2">
    <source>
        <dbReference type="EMBL" id="ADQ78872.1"/>
    </source>
</evidence>
<dbReference type="eggNOG" id="ENOG5031ZJM">
    <property type="taxonomic scope" value="Bacteria"/>
</dbReference>
<evidence type="ECO:0000313" key="3">
    <source>
        <dbReference type="Proteomes" id="UP000008718"/>
    </source>
</evidence>
<dbReference type="InterPro" id="IPR003646">
    <property type="entry name" value="SH3-like_bac-type"/>
</dbReference>
<dbReference type="Pfam" id="PF08239">
    <property type="entry name" value="SH3_3"/>
    <property type="match status" value="1"/>
</dbReference>
<dbReference type="HOGENOM" id="CLU_099727_1_0_10"/>
<reference key="1">
    <citation type="submission" date="2010-11" db="EMBL/GenBank/DDBJ databases">
        <title>The complete genome of Paludibacter propionicigenes DSM 17365.</title>
        <authorList>
            <consortium name="US DOE Joint Genome Institute (JGI-PGF)"/>
            <person name="Lucas S."/>
            <person name="Copeland A."/>
            <person name="Lapidus A."/>
            <person name="Bruce D."/>
            <person name="Goodwin L."/>
            <person name="Pitluck S."/>
            <person name="Kyrpides N."/>
            <person name="Mavromatis K."/>
            <person name="Ivanova N."/>
            <person name="Munk A.C."/>
            <person name="Brettin T."/>
            <person name="Detter J.C."/>
            <person name="Han C."/>
            <person name="Tapia R."/>
            <person name="Land M."/>
            <person name="Hauser L."/>
            <person name="Markowitz V."/>
            <person name="Cheng J.-F."/>
            <person name="Hugenholtz P."/>
            <person name="Woyke T."/>
            <person name="Wu D."/>
            <person name="Gronow S."/>
            <person name="Wellnitz S."/>
            <person name="Brambilla E."/>
            <person name="Klenk H.-P."/>
            <person name="Eisen J.A."/>
        </authorList>
    </citation>
    <scope>NUCLEOTIDE SEQUENCE</scope>
    <source>
        <strain>WB4</strain>
    </source>
</reference>
<proteinExistence type="predicted"/>
<evidence type="ECO:0000259" key="1">
    <source>
        <dbReference type="Pfam" id="PF08239"/>
    </source>
</evidence>
<name>E4T2C8_PALPW</name>
<gene>
    <name evidence="2" type="ordered locus">Palpr_0716</name>
</gene>
<dbReference type="AlphaFoldDB" id="E4T2C8"/>
<feature type="domain" description="SH3b" evidence="1">
    <location>
        <begin position="29"/>
        <end position="82"/>
    </location>
</feature>
<dbReference type="STRING" id="694427.Palpr_0716"/>
<keyword evidence="3" id="KW-1185">Reference proteome</keyword>
<dbReference type="EMBL" id="CP002345">
    <property type="protein sequence ID" value="ADQ78872.1"/>
    <property type="molecule type" value="Genomic_DNA"/>
</dbReference>
<sequence length="230" mass="26778">MRKFLFFLICFYSQTTFGQFGIISDKDGFVNVRESPNVNSKIIDNLTNGQIVYCLEAEGEWRPTDYDFIRHEKSGYVHNSRIKFIEEFDNVPYSRITDSTVIFKKDSIKLFATKTKFNPKNNKLQYRKGDASNNEMNYLERINGKEIWGTDGYIPKKKYGQFTLIYGKEKMNLPIDNLFEPNLDYTKVNIDTKSKTIYISASNSDGAGSYEVLWIIVNGKFKQRILTFGF</sequence>
<organism evidence="2 3">
    <name type="scientific">Paludibacter propionicigenes (strain DSM 17365 / JCM 13257 / WB4)</name>
    <dbReference type="NCBI Taxonomy" id="694427"/>
    <lineage>
        <taxon>Bacteria</taxon>
        <taxon>Pseudomonadati</taxon>
        <taxon>Bacteroidota</taxon>
        <taxon>Bacteroidia</taxon>
        <taxon>Bacteroidales</taxon>
        <taxon>Paludibacteraceae</taxon>
        <taxon>Paludibacter</taxon>
    </lineage>
</organism>
<dbReference type="Proteomes" id="UP000008718">
    <property type="component" value="Chromosome"/>
</dbReference>
<protein>
    <submittedName>
        <fullName evidence="2">SH3 type 3 domain protein</fullName>
    </submittedName>
</protein>
<accession>E4T2C8</accession>
<dbReference type="OrthoDB" id="7054664at2"/>